<keyword evidence="2" id="KW-0812">Transmembrane</keyword>
<proteinExistence type="predicted"/>
<gene>
    <name evidence="4" type="ORF">COLO4_08342</name>
</gene>
<dbReference type="InterPro" id="IPR004864">
    <property type="entry name" value="LEA_2"/>
</dbReference>
<reference evidence="5" key="1">
    <citation type="submission" date="2013-09" db="EMBL/GenBank/DDBJ databases">
        <title>Corchorus olitorius genome sequencing.</title>
        <authorList>
            <person name="Alam M."/>
            <person name="Haque M.S."/>
            <person name="Islam M.S."/>
            <person name="Emdad E.M."/>
            <person name="Islam M.M."/>
            <person name="Ahmed B."/>
            <person name="Halim A."/>
            <person name="Hossen Q.M.M."/>
            <person name="Hossain M.Z."/>
            <person name="Ahmed R."/>
            <person name="Khan M.M."/>
            <person name="Islam R."/>
            <person name="Rashid M.M."/>
            <person name="Khan S.A."/>
            <person name="Rahman M.S."/>
            <person name="Alam M."/>
            <person name="Yahiya A.S."/>
            <person name="Khan M.S."/>
            <person name="Azam M.S."/>
            <person name="Haque T."/>
            <person name="Lashkar M.Z.H."/>
            <person name="Akhand A.I."/>
            <person name="Morshed G."/>
            <person name="Roy S."/>
            <person name="Uddin K.S."/>
            <person name="Rabeya T."/>
            <person name="Hossain A.S."/>
            <person name="Chowdhury A."/>
            <person name="Snigdha A.R."/>
            <person name="Mortoza M.S."/>
            <person name="Matin S.A."/>
            <person name="Hoque S.M.E."/>
            <person name="Islam M.K."/>
            <person name="Roy D.K."/>
            <person name="Haider R."/>
            <person name="Moosa M.M."/>
            <person name="Elias S.M."/>
            <person name="Hasan A.M."/>
            <person name="Jahan S."/>
            <person name="Shafiuddin M."/>
            <person name="Mahmood N."/>
            <person name="Shommy N.S."/>
        </authorList>
    </citation>
    <scope>NUCLEOTIDE SEQUENCE [LARGE SCALE GENOMIC DNA]</scope>
    <source>
        <strain evidence="5">cv. O-4</strain>
    </source>
</reference>
<comment type="caution">
    <text evidence="4">The sequence shown here is derived from an EMBL/GenBank/DDBJ whole genome shotgun (WGS) entry which is preliminary data.</text>
</comment>
<keyword evidence="5" id="KW-1185">Reference proteome</keyword>
<feature type="domain" description="Late embryogenesis abundant protein LEA-2 subgroup" evidence="3">
    <location>
        <begin position="99"/>
        <end position="193"/>
    </location>
</feature>
<dbReference type="InterPro" id="IPR055301">
    <property type="entry name" value="Lea14-like_2"/>
</dbReference>
<feature type="region of interest" description="Disordered" evidence="1">
    <location>
        <begin position="1"/>
        <end position="29"/>
    </location>
</feature>
<feature type="transmembrane region" description="Helical" evidence="2">
    <location>
        <begin position="38"/>
        <end position="61"/>
    </location>
</feature>
<dbReference type="Proteomes" id="UP000187203">
    <property type="component" value="Unassembled WGS sequence"/>
</dbReference>
<dbReference type="STRING" id="93759.A0A1R3KG89"/>
<accession>A0A1R3KG89</accession>
<dbReference type="PANTHER" id="PTHR31852">
    <property type="entry name" value="LATE EMBRYOGENESIS ABUNDANT (LEA) HYDROXYPROLINE-RICH GLYCOPROTEIN FAMILY"/>
    <property type="match status" value="1"/>
</dbReference>
<evidence type="ECO:0000256" key="2">
    <source>
        <dbReference type="SAM" id="Phobius"/>
    </source>
</evidence>
<dbReference type="Pfam" id="PF03168">
    <property type="entry name" value="LEA_2"/>
    <property type="match status" value="1"/>
</dbReference>
<evidence type="ECO:0000256" key="1">
    <source>
        <dbReference type="SAM" id="MobiDB-lite"/>
    </source>
</evidence>
<dbReference type="EMBL" id="AWUE01013721">
    <property type="protein sequence ID" value="OMP06106.1"/>
    <property type="molecule type" value="Genomic_DNA"/>
</dbReference>
<organism evidence="4 5">
    <name type="scientific">Corchorus olitorius</name>
    <dbReference type="NCBI Taxonomy" id="93759"/>
    <lineage>
        <taxon>Eukaryota</taxon>
        <taxon>Viridiplantae</taxon>
        <taxon>Streptophyta</taxon>
        <taxon>Embryophyta</taxon>
        <taxon>Tracheophyta</taxon>
        <taxon>Spermatophyta</taxon>
        <taxon>Magnoliopsida</taxon>
        <taxon>eudicotyledons</taxon>
        <taxon>Gunneridae</taxon>
        <taxon>Pentapetalae</taxon>
        <taxon>rosids</taxon>
        <taxon>malvids</taxon>
        <taxon>Malvales</taxon>
        <taxon>Malvaceae</taxon>
        <taxon>Grewioideae</taxon>
        <taxon>Apeibeae</taxon>
        <taxon>Corchorus</taxon>
    </lineage>
</organism>
<evidence type="ECO:0000313" key="4">
    <source>
        <dbReference type="EMBL" id="OMP06106.1"/>
    </source>
</evidence>
<feature type="compositionally biased region" description="Basic and acidic residues" evidence="1">
    <location>
        <begin position="17"/>
        <end position="29"/>
    </location>
</feature>
<evidence type="ECO:0000259" key="3">
    <source>
        <dbReference type="Pfam" id="PF03168"/>
    </source>
</evidence>
<keyword evidence="2" id="KW-0472">Membrane</keyword>
<name>A0A1R3KG89_9ROSI</name>
<protein>
    <submittedName>
        <fullName evidence="4">Late embryogenesis abundant protein, LEA-14</fullName>
    </submittedName>
</protein>
<dbReference type="OrthoDB" id="1894389at2759"/>
<dbReference type="AlphaFoldDB" id="A0A1R3KG89"/>
<evidence type="ECO:0000313" key="5">
    <source>
        <dbReference type="Proteomes" id="UP000187203"/>
    </source>
</evidence>
<sequence>MKEDLQARPLAPVQDYTRSDMEFGKPKQKREDQKSSKCLVYVLAALVLHGAVFLIFATVVLRPRTPEVEIGSVTVKNLKYGNIGNSSAPSFNFTMVTQIKIENSNFGDFRFENTTGSVSCGSAAVGVMKIPTGRAQARETERLNVTVSVSSLKIPNTTNLSSNISSGLLALNSHVKLSGKLNILNIMKRRRHPEMNCFMTLNLTGHTIQGLTCD</sequence>
<keyword evidence="2" id="KW-1133">Transmembrane helix</keyword>